<accession>A0ABZ1RSS2</accession>
<proteinExistence type="predicted"/>
<evidence type="ECO:0000313" key="1">
    <source>
        <dbReference type="EMBL" id="WUO49431.1"/>
    </source>
</evidence>
<dbReference type="InterPro" id="IPR011989">
    <property type="entry name" value="ARM-like"/>
</dbReference>
<dbReference type="InterPro" id="IPR016024">
    <property type="entry name" value="ARM-type_fold"/>
</dbReference>
<sequence>MPDTVMAWLRRSGDLQVRRYAARLTLESGQFGVRELARRAAVESDPLTSRLWAEAAMAAMAADGPDGGPDDEAVDTLLGGHVPMVRACGVTALRRAGRAAEAARHLTDRSALVRACARWAVKQAGGDPYALCRELIEDPERVFPYAVTGFAECAGRADAPLLRALLDHPAGAVRAAALAGLRPLEGPVDVERLLPLLDDPSASVAREAALCLLSSAVRLDAAPLEARLGADRPAHTRRAAFRLLRARGGAAALRASRALARDPDPSLRALTLGPGG</sequence>
<gene>
    <name evidence="1" type="ORF">OHU17_28370</name>
</gene>
<organism evidence="1 2">
    <name type="scientific">Streptomyces goshikiensis</name>
    <dbReference type="NCBI Taxonomy" id="1942"/>
    <lineage>
        <taxon>Bacteria</taxon>
        <taxon>Bacillati</taxon>
        <taxon>Actinomycetota</taxon>
        <taxon>Actinomycetes</taxon>
        <taxon>Kitasatosporales</taxon>
        <taxon>Streptomycetaceae</taxon>
        <taxon>Streptomyces</taxon>
    </lineage>
</organism>
<dbReference type="SUPFAM" id="SSF48371">
    <property type="entry name" value="ARM repeat"/>
    <property type="match status" value="1"/>
</dbReference>
<name>A0ABZ1RSS2_9ACTN</name>
<dbReference type="EMBL" id="CP108057">
    <property type="protein sequence ID" value="WUO49431.1"/>
    <property type="molecule type" value="Genomic_DNA"/>
</dbReference>
<reference evidence="1" key="1">
    <citation type="submission" date="2022-10" db="EMBL/GenBank/DDBJ databases">
        <title>The complete genomes of actinobacterial strains from the NBC collection.</title>
        <authorList>
            <person name="Joergensen T.S."/>
            <person name="Alvarez Arevalo M."/>
            <person name="Sterndorff E.B."/>
            <person name="Faurdal D."/>
            <person name="Vuksanovic O."/>
            <person name="Mourched A.-S."/>
            <person name="Charusanti P."/>
            <person name="Shaw S."/>
            <person name="Blin K."/>
            <person name="Weber T."/>
        </authorList>
    </citation>
    <scope>NUCLEOTIDE SEQUENCE</scope>
    <source>
        <strain evidence="1">NBC_00283</strain>
    </source>
</reference>
<protein>
    <recommendedName>
        <fullName evidence="3">HEAT repeat domain-containing protein</fullName>
    </recommendedName>
</protein>
<evidence type="ECO:0008006" key="3">
    <source>
        <dbReference type="Google" id="ProtNLM"/>
    </source>
</evidence>
<dbReference type="Gene3D" id="1.25.10.10">
    <property type="entry name" value="Leucine-rich Repeat Variant"/>
    <property type="match status" value="1"/>
</dbReference>
<keyword evidence="2" id="KW-1185">Reference proteome</keyword>
<dbReference type="Proteomes" id="UP001432075">
    <property type="component" value="Chromosome"/>
</dbReference>
<evidence type="ECO:0000313" key="2">
    <source>
        <dbReference type="Proteomes" id="UP001432075"/>
    </source>
</evidence>
<dbReference type="RefSeq" id="WP_328776778.1">
    <property type="nucleotide sequence ID" value="NZ_CP108057.1"/>
</dbReference>